<dbReference type="Proteomes" id="UP000051086">
    <property type="component" value="Unassembled WGS sequence"/>
</dbReference>
<reference evidence="2 4" key="2">
    <citation type="submission" date="2015-09" db="EMBL/GenBank/DDBJ databases">
        <authorList>
            <consortium name="Swine Surveillance"/>
        </authorList>
    </citation>
    <scope>NUCLEOTIDE SEQUENCE [LARGE SCALE GENOMIC DNA]</scope>
    <source>
        <strain evidence="2 4">5120</strain>
    </source>
</reference>
<dbReference type="NCBIfam" id="TIGR01509">
    <property type="entry name" value="HAD-SF-IA-v3"/>
    <property type="match status" value="1"/>
</dbReference>
<dbReference type="RefSeq" id="WP_058242397.1">
    <property type="nucleotide sequence ID" value="NZ_CYSB01000028.1"/>
</dbReference>
<dbReference type="SFLD" id="SFLDS00003">
    <property type="entry name" value="Haloacid_Dehalogenase"/>
    <property type="match status" value="1"/>
</dbReference>
<evidence type="ECO:0000313" key="4">
    <source>
        <dbReference type="Proteomes" id="UP000051887"/>
    </source>
</evidence>
<reference evidence="1 3" key="1">
    <citation type="submission" date="2015-09" db="EMBL/GenBank/DDBJ databases">
        <authorList>
            <person name="Rodrigo-Torres L."/>
            <person name="Arahal D.R."/>
        </authorList>
    </citation>
    <scope>NUCLEOTIDE SEQUENCE [LARGE SCALE GENOMIC DNA]</scope>
    <source>
        <strain evidence="1 3">CECT 5118</strain>
    </source>
</reference>
<dbReference type="PANTHER" id="PTHR43611:SF3">
    <property type="entry name" value="FLAVIN MONONUCLEOTIDE HYDROLASE 1, CHLOROPLATIC"/>
    <property type="match status" value="1"/>
</dbReference>
<proteinExistence type="predicted"/>
<gene>
    <name evidence="2" type="primary">yihX</name>
    <name evidence="1" type="ORF">TL5118_02026</name>
    <name evidence="2" type="ORF">TL5120_00860</name>
</gene>
<dbReference type="SUPFAM" id="SSF56784">
    <property type="entry name" value="HAD-like"/>
    <property type="match status" value="1"/>
</dbReference>
<dbReference type="EMBL" id="CYSC01000016">
    <property type="protein sequence ID" value="CUH71080.1"/>
    <property type="molecule type" value="Genomic_DNA"/>
</dbReference>
<protein>
    <submittedName>
        <fullName evidence="2">Alpha-D-glucose-1-phosphate phosphatase YihX</fullName>
        <ecNumber evidence="2">3.1.3.-</ecNumber>
    </submittedName>
</protein>
<dbReference type="EMBL" id="CYSB01000028">
    <property type="protein sequence ID" value="CUH67058.1"/>
    <property type="molecule type" value="Genomic_DNA"/>
</dbReference>
<dbReference type="Pfam" id="PF00702">
    <property type="entry name" value="Hydrolase"/>
    <property type="match status" value="1"/>
</dbReference>
<dbReference type="SFLD" id="SFLDG01129">
    <property type="entry name" value="C1.5:_HAD__Beta-PGM__Phosphata"/>
    <property type="match status" value="1"/>
</dbReference>
<evidence type="ECO:0000313" key="2">
    <source>
        <dbReference type="EMBL" id="CUH71080.1"/>
    </source>
</evidence>
<keyword evidence="2" id="KW-0378">Hydrolase</keyword>
<organism evidence="2 4">
    <name type="scientific">Thalassovita autumnalis</name>
    <dbReference type="NCBI Taxonomy" id="2072972"/>
    <lineage>
        <taxon>Bacteria</taxon>
        <taxon>Pseudomonadati</taxon>
        <taxon>Pseudomonadota</taxon>
        <taxon>Alphaproteobacteria</taxon>
        <taxon>Rhodobacterales</taxon>
        <taxon>Roseobacteraceae</taxon>
        <taxon>Thalassovita</taxon>
    </lineage>
</organism>
<dbReference type="Gene3D" id="1.10.150.240">
    <property type="entry name" value="Putative phosphatase, domain 2"/>
    <property type="match status" value="1"/>
</dbReference>
<dbReference type="PANTHER" id="PTHR43611">
    <property type="entry name" value="ALPHA-D-GLUCOSE 1-PHOSPHATE PHOSPHATASE"/>
    <property type="match status" value="1"/>
</dbReference>
<dbReference type="Proteomes" id="UP000051887">
    <property type="component" value="Unassembled WGS sequence"/>
</dbReference>
<dbReference type="AlphaFoldDB" id="A0A0P1GBQ1"/>
<dbReference type="InterPro" id="IPR023214">
    <property type="entry name" value="HAD_sf"/>
</dbReference>
<dbReference type="InterPro" id="IPR006439">
    <property type="entry name" value="HAD-SF_hydro_IA"/>
</dbReference>
<evidence type="ECO:0000313" key="1">
    <source>
        <dbReference type="EMBL" id="CUH67058.1"/>
    </source>
</evidence>
<accession>A0A0P1GBQ1</accession>
<dbReference type="InterPro" id="IPR023198">
    <property type="entry name" value="PGP-like_dom2"/>
</dbReference>
<dbReference type="Gene3D" id="3.40.50.1000">
    <property type="entry name" value="HAD superfamily/HAD-like"/>
    <property type="match status" value="1"/>
</dbReference>
<dbReference type="EC" id="3.1.3.-" evidence="2"/>
<dbReference type="InterPro" id="IPR036412">
    <property type="entry name" value="HAD-like_sf"/>
</dbReference>
<sequence length="208" mass="22954">MSHIPKTVVFDLGRVLVHWEPEAFYDAEIGPERRKALFAAVDLYGYNLRIDLGEAPEPVMREAAAAHPDYADEIMMWAERWIELLPGAIDHSVRLLKALKAKGHHVVALTNFGRETLAIAGAHHPFLTLFDQRFVSAELGLAKPDPAIYQAVEEATGRAPRDLLFTDDTAANIDAAAARGWHTHLFTTPQGWADCLVTHGVLTAQEAS</sequence>
<dbReference type="PRINTS" id="PR00413">
    <property type="entry name" value="HADHALOGNASE"/>
</dbReference>
<dbReference type="GO" id="GO:0016787">
    <property type="term" value="F:hydrolase activity"/>
    <property type="evidence" value="ECO:0007669"/>
    <property type="project" value="UniProtKB-KW"/>
</dbReference>
<keyword evidence="3" id="KW-1185">Reference proteome</keyword>
<name>A0A0P1GBQ1_9RHOB</name>
<evidence type="ECO:0000313" key="3">
    <source>
        <dbReference type="Proteomes" id="UP000051086"/>
    </source>
</evidence>